<dbReference type="SUPFAM" id="SSF53383">
    <property type="entry name" value="PLP-dependent transferases"/>
    <property type="match status" value="1"/>
</dbReference>
<dbReference type="EMBL" id="JQGC01000004">
    <property type="protein sequence ID" value="KFL31903.1"/>
    <property type="molecule type" value="Genomic_DNA"/>
</dbReference>
<organism evidence="10 11">
    <name type="scientific">Devosia riboflavina</name>
    <dbReference type="NCBI Taxonomy" id="46914"/>
    <lineage>
        <taxon>Bacteria</taxon>
        <taxon>Pseudomonadati</taxon>
        <taxon>Pseudomonadota</taxon>
        <taxon>Alphaproteobacteria</taxon>
        <taxon>Hyphomicrobiales</taxon>
        <taxon>Devosiaceae</taxon>
        <taxon>Devosia</taxon>
    </lineage>
</organism>
<comment type="cofactor">
    <cofactor evidence="1 8">
        <name>pyridoxal 5'-phosphate</name>
        <dbReference type="ChEBI" id="CHEBI:597326"/>
    </cofactor>
</comment>
<comment type="similarity">
    <text evidence="2 8">Belongs to the class-I pyridoxal-phosphate-dependent aminotransferase family.</text>
</comment>
<dbReference type="Pfam" id="PF00155">
    <property type="entry name" value="Aminotran_1_2"/>
    <property type="match status" value="1"/>
</dbReference>
<dbReference type="RefSeq" id="WP_035080405.1">
    <property type="nucleotide sequence ID" value="NZ_JQGC01000004.1"/>
</dbReference>
<dbReference type="AlphaFoldDB" id="A0A087M4V0"/>
<sequence>MAFLSDALGRVAPSATVAISQKARVMAQEGKDIIALSAGEPDFDTPLHVRDAAKKAMDEGKTRYTNVDGIPELKEAVARKFKRDNGLDVTAADCFVSSGGKQIIFNALMATLNPGDEVVIPVPYWVSYPEIVRLCGADPVFAVADASTGFKLSPEALEAAITPKTKWLLLNTPSNPTGAAYTAEELRGLADVLLRHEHVHILTDDIYEVLVYDGGTFSTIAQVEPKLQPRTLTMNGVSKSHAMTGWRIGYCTGPRPLLAAMTKLQGQSTSNPTSISQWAAVAALDGPQEFLGEWRKVFQERRDLVVKGLNANTGLDCLTPEGAFYVFPSCKRLLGKTSAGGKVLNTDEDFVMALLEETGVALVHGTAFGLPGHFRLSYAASNAELEEAVKRIQQFCAGIS</sequence>
<evidence type="ECO:0000256" key="3">
    <source>
        <dbReference type="ARBA" id="ARBA00011738"/>
    </source>
</evidence>
<evidence type="ECO:0000256" key="8">
    <source>
        <dbReference type="RuleBase" id="RU000481"/>
    </source>
</evidence>
<proteinExistence type="inferred from homology"/>
<dbReference type="InterPro" id="IPR015422">
    <property type="entry name" value="PyrdxlP-dep_Trfase_small"/>
</dbReference>
<evidence type="ECO:0000256" key="4">
    <source>
        <dbReference type="ARBA" id="ARBA00022576"/>
    </source>
</evidence>
<evidence type="ECO:0000256" key="2">
    <source>
        <dbReference type="ARBA" id="ARBA00007441"/>
    </source>
</evidence>
<dbReference type="PANTHER" id="PTHR46383:SF1">
    <property type="entry name" value="ASPARTATE AMINOTRANSFERASE"/>
    <property type="match status" value="1"/>
</dbReference>
<dbReference type="EC" id="2.6.1.-" evidence="8"/>
<protein>
    <recommendedName>
        <fullName evidence="8">Aminotransferase</fullName>
        <ecNumber evidence="8">2.6.1.-</ecNumber>
    </recommendedName>
</protein>
<dbReference type="PRINTS" id="PR00753">
    <property type="entry name" value="ACCSYNTHASE"/>
</dbReference>
<evidence type="ECO:0000313" key="10">
    <source>
        <dbReference type="EMBL" id="KFL31903.1"/>
    </source>
</evidence>
<dbReference type="Proteomes" id="UP000028981">
    <property type="component" value="Unassembled WGS sequence"/>
</dbReference>
<dbReference type="OrthoDB" id="9763453at2"/>
<keyword evidence="6" id="KW-0663">Pyridoxal phosphate</keyword>
<evidence type="ECO:0000256" key="6">
    <source>
        <dbReference type="ARBA" id="ARBA00022898"/>
    </source>
</evidence>
<dbReference type="Gene3D" id="3.40.640.10">
    <property type="entry name" value="Type I PLP-dependent aspartate aminotransferase-like (Major domain)"/>
    <property type="match status" value="1"/>
</dbReference>
<dbReference type="InterPro" id="IPR015421">
    <property type="entry name" value="PyrdxlP-dep_Trfase_major"/>
</dbReference>
<keyword evidence="5 8" id="KW-0808">Transferase</keyword>
<dbReference type="InterPro" id="IPR050596">
    <property type="entry name" value="AspAT/PAT-like"/>
</dbReference>
<dbReference type="FunFam" id="3.40.640.10:FF:000033">
    <property type="entry name" value="Aspartate aminotransferase"/>
    <property type="match status" value="1"/>
</dbReference>
<evidence type="ECO:0000259" key="9">
    <source>
        <dbReference type="Pfam" id="PF00155"/>
    </source>
</evidence>
<comment type="caution">
    <text evidence="10">The sequence shown here is derived from an EMBL/GenBank/DDBJ whole genome shotgun (WGS) entry which is preliminary data.</text>
</comment>
<accession>A0A087M4V0</accession>
<dbReference type="PANTHER" id="PTHR46383">
    <property type="entry name" value="ASPARTATE AMINOTRANSFERASE"/>
    <property type="match status" value="1"/>
</dbReference>
<evidence type="ECO:0000256" key="7">
    <source>
        <dbReference type="ARBA" id="ARBA00049185"/>
    </source>
</evidence>
<name>A0A087M4V0_9HYPH</name>
<evidence type="ECO:0000256" key="1">
    <source>
        <dbReference type="ARBA" id="ARBA00001933"/>
    </source>
</evidence>
<dbReference type="CDD" id="cd00609">
    <property type="entry name" value="AAT_like"/>
    <property type="match status" value="1"/>
</dbReference>
<dbReference type="PROSITE" id="PS00105">
    <property type="entry name" value="AA_TRANSFER_CLASS_1"/>
    <property type="match status" value="1"/>
</dbReference>
<keyword evidence="4 8" id="KW-0032">Aminotransferase</keyword>
<dbReference type="GO" id="GO:0030170">
    <property type="term" value="F:pyridoxal phosphate binding"/>
    <property type="evidence" value="ECO:0007669"/>
    <property type="project" value="InterPro"/>
</dbReference>
<comment type="catalytic activity">
    <reaction evidence="7">
        <text>L-aspartate + 2-oxoglutarate = oxaloacetate + L-glutamate</text>
        <dbReference type="Rhea" id="RHEA:21824"/>
        <dbReference type="ChEBI" id="CHEBI:16452"/>
        <dbReference type="ChEBI" id="CHEBI:16810"/>
        <dbReference type="ChEBI" id="CHEBI:29985"/>
        <dbReference type="ChEBI" id="CHEBI:29991"/>
        <dbReference type="EC" id="2.6.1.1"/>
    </reaction>
</comment>
<dbReference type="InterPro" id="IPR015424">
    <property type="entry name" value="PyrdxlP-dep_Trfase"/>
</dbReference>
<dbReference type="InterPro" id="IPR004839">
    <property type="entry name" value="Aminotransferase_I/II_large"/>
</dbReference>
<dbReference type="Gene3D" id="3.90.1150.10">
    <property type="entry name" value="Aspartate Aminotransferase, domain 1"/>
    <property type="match status" value="1"/>
</dbReference>
<feature type="domain" description="Aminotransferase class I/classII large" evidence="9">
    <location>
        <begin position="31"/>
        <end position="392"/>
    </location>
</feature>
<comment type="subunit">
    <text evidence="3">Homodimer.</text>
</comment>
<dbReference type="InterPro" id="IPR004838">
    <property type="entry name" value="NHTrfase_class1_PyrdxlP-BS"/>
</dbReference>
<evidence type="ECO:0000313" key="11">
    <source>
        <dbReference type="Proteomes" id="UP000028981"/>
    </source>
</evidence>
<dbReference type="GO" id="GO:0006520">
    <property type="term" value="P:amino acid metabolic process"/>
    <property type="evidence" value="ECO:0007669"/>
    <property type="project" value="InterPro"/>
</dbReference>
<dbReference type="STRING" id="46914.JP75_05730"/>
<gene>
    <name evidence="10" type="ORF">JP75_05730</name>
</gene>
<evidence type="ECO:0000256" key="5">
    <source>
        <dbReference type="ARBA" id="ARBA00022679"/>
    </source>
</evidence>
<keyword evidence="11" id="KW-1185">Reference proteome</keyword>
<reference evidence="10 11" key="1">
    <citation type="submission" date="2014-08" db="EMBL/GenBank/DDBJ databases">
        <authorList>
            <person name="Hassan Y.I."/>
            <person name="Lepp D."/>
            <person name="Zhou T."/>
        </authorList>
    </citation>
    <scope>NUCLEOTIDE SEQUENCE [LARGE SCALE GENOMIC DNA]</scope>
    <source>
        <strain evidence="10 11">IFO13584</strain>
    </source>
</reference>
<dbReference type="GO" id="GO:0004069">
    <property type="term" value="F:L-aspartate:2-oxoglutarate aminotransferase activity"/>
    <property type="evidence" value="ECO:0007669"/>
    <property type="project" value="UniProtKB-EC"/>
</dbReference>